<gene>
    <name evidence="1" type="ORF">HDC15793</name>
</gene>
<name>Q6IJ66_DROME</name>
<dbReference type="EMBL" id="BK002850">
    <property type="protein sequence ID" value="DAA04355.1"/>
    <property type="molecule type" value="Genomic_DNA"/>
</dbReference>
<protein>
    <submittedName>
        <fullName evidence="1">HDC15793</fullName>
    </submittedName>
</protein>
<proteinExistence type="predicted"/>
<reference evidence="1" key="1">
    <citation type="journal article" date="2003" name="Genome Biol.">
        <title>An integrated gene annotation and transcriptional profiling approach towards the full gene content of the Drosophila genome.</title>
        <authorList>
            <person name="Hild M."/>
            <person name="Beckmann B."/>
            <person name="Haas S.A."/>
            <person name="Koch B."/>
            <person name="Solovyev V."/>
            <person name="Busold C."/>
            <person name="Fellenberg K."/>
            <person name="Boutros M."/>
            <person name="Vingron M."/>
            <person name="Sauer F."/>
            <person name="Hoheisel J.D."/>
            <person name="Paro R."/>
        </authorList>
    </citation>
    <scope>NUCLEOTIDE SEQUENCE</scope>
</reference>
<organism evidence="1">
    <name type="scientific">Drosophila melanogaster</name>
    <name type="common">Fruit fly</name>
    <dbReference type="NCBI Taxonomy" id="7227"/>
    <lineage>
        <taxon>Eukaryota</taxon>
        <taxon>Metazoa</taxon>
        <taxon>Ecdysozoa</taxon>
        <taxon>Arthropoda</taxon>
        <taxon>Hexapoda</taxon>
        <taxon>Insecta</taxon>
        <taxon>Pterygota</taxon>
        <taxon>Neoptera</taxon>
        <taxon>Endopterygota</taxon>
        <taxon>Diptera</taxon>
        <taxon>Brachycera</taxon>
        <taxon>Muscomorpha</taxon>
        <taxon>Ephydroidea</taxon>
        <taxon>Drosophilidae</taxon>
        <taxon>Drosophila</taxon>
        <taxon>Sophophora</taxon>
    </lineage>
</organism>
<dbReference type="AlphaFoldDB" id="Q6IJ66"/>
<evidence type="ECO:0000313" key="1">
    <source>
        <dbReference type="EMBL" id="DAA04355.1"/>
    </source>
</evidence>
<sequence length="66" mass="7462">MGQGSQLQLTKSTTCSECPVIELKIQVPRYRRLLRWPGGRWSMDGGHCSVVRQLHEQFTRCVSATG</sequence>
<accession>Q6IJ66</accession>